<keyword evidence="2" id="KW-1185">Reference proteome</keyword>
<gene>
    <name evidence="1" type="ORF">EUBSIR_01914</name>
</gene>
<proteinExistence type="predicted"/>
<accession>B0MPW1</accession>
<dbReference type="EMBL" id="ABCA03000050">
    <property type="protein sequence ID" value="EDS00239.1"/>
    <property type="molecule type" value="Genomic_DNA"/>
</dbReference>
<protein>
    <submittedName>
        <fullName evidence="1">Uncharacterized protein</fullName>
    </submittedName>
</protein>
<organism evidence="1 2">
    <name type="scientific">[Eubacterium] siraeum DSM 15702</name>
    <dbReference type="NCBI Taxonomy" id="428128"/>
    <lineage>
        <taxon>Bacteria</taxon>
        <taxon>Bacillati</taxon>
        <taxon>Bacillota</taxon>
        <taxon>Clostridia</taxon>
        <taxon>Eubacteriales</taxon>
        <taxon>Oscillospiraceae</taxon>
        <taxon>Oscillospiraceae incertae sedis</taxon>
    </lineage>
</organism>
<name>B0MPW1_9FIRM</name>
<evidence type="ECO:0000313" key="2">
    <source>
        <dbReference type="Proteomes" id="UP000005326"/>
    </source>
</evidence>
<evidence type="ECO:0000313" key="1">
    <source>
        <dbReference type="EMBL" id="EDS00239.1"/>
    </source>
</evidence>
<dbReference type="Proteomes" id="UP000005326">
    <property type="component" value="Unassembled WGS sequence"/>
</dbReference>
<sequence length="52" mass="6206">MIGMMRHLTEEEANLMNKLHNDKTLTEEEKESIRHKLIEIDKREIGDTPFCH</sequence>
<comment type="caution">
    <text evidence="1">The sequence shown here is derived from an EMBL/GenBank/DDBJ whole genome shotgun (WGS) entry which is preliminary data.</text>
</comment>
<reference evidence="1" key="1">
    <citation type="submission" date="2007-10" db="EMBL/GenBank/DDBJ databases">
        <authorList>
            <person name="Fulton L."/>
            <person name="Clifton S."/>
            <person name="Fulton B."/>
            <person name="Xu J."/>
            <person name="Minx P."/>
            <person name="Pepin K.H."/>
            <person name="Johnson M."/>
            <person name="Thiruvilangam P."/>
            <person name="Bhonagiri V."/>
            <person name="Nash W.E."/>
            <person name="Mardis E.R."/>
            <person name="Wilson R.K."/>
        </authorList>
    </citation>
    <scope>NUCLEOTIDE SEQUENCE [LARGE SCALE GENOMIC DNA]</scope>
    <source>
        <strain evidence="1">DSM 15702</strain>
    </source>
</reference>
<dbReference type="AlphaFoldDB" id="B0MPW1"/>
<reference evidence="1" key="2">
    <citation type="submission" date="2014-06" db="EMBL/GenBank/DDBJ databases">
        <title>Draft genome sequence of Eubacterium siraeum (DSM 15702).</title>
        <authorList>
            <person name="Sudarsanam P."/>
            <person name="Ley R."/>
            <person name="Guruge J."/>
            <person name="Turnbaugh P.J."/>
            <person name="Mahowald M."/>
            <person name="Liep D."/>
            <person name="Gordon J."/>
        </authorList>
    </citation>
    <scope>NUCLEOTIDE SEQUENCE</scope>
    <source>
        <strain evidence="1">DSM 15702</strain>
    </source>
</reference>